<accession>A0ABW2C9F9</accession>
<gene>
    <name evidence="2" type="ORF">ACFQGD_28980</name>
</gene>
<comment type="caution">
    <text evidence="2">The sequence shown here is derived from an EMBL/GenBank/DDBJ whole genome shotgun (WGS) entry which is preliminary data.</text>
</comment>
<reference evidence="3" key="1">
    <citation type="journal article" date="2019" name="Int. J. Syst. Evol. Microbiol.">
        <title>The Global Catalogue of Microorganisms (GCM) 10K type strain sequencing project: providing services to taxonomists for standard genome sequencing and annotation.</title>
        <authorList>
            <consortium name="The Broad Institute Genomics Platform"/>
            <consortium name="The Broad Institute Genome Sequencing Center for Infectious Disease"/>
            <person name="Wu L."/>
            <person name="Ma J."/>
        </authorList>
    </citation>
    <scope>NUCLEOTIDE SEQUENCE [LARGE SCALE GENOMIC DNA]</scope>
    <source>
        <strain evidence="3">KCTC 32255</strain>
    </source>
</reference>
<keyword evidence="3" id="KW-1185">Reference proteome</keyword>
<feature type="region of interest" description="Disordered" evidence="1">
    <location>
        <begin position="21"/>
        <end position="47"/>
    </location>
</feature>
<sequence length="156" mass="16180">MRLSSIVVGVAVAGAVASCTNVSDPTEDATEASPAQEQQKNEERSQDCMEVSSAMLKWIAGGVEDDVSGDLKITKGAAVRSPNHEKVFLIAGEMKAPGVDGEIGVWASNSLERGGGIIMAVDNIAQAFTVYPDADKTDAQISPAAAGVQEARDCLD</sequence>
<protein>
    <recommendedName>
        <fullName evidence="4">Lipoprotein</fullName>
    </recommendedName>
</protein>
<evidence type="ECO:0000313" key="3">
    <source>
        <dbReference type="Proteomes" id="UP001596337"/>
    </source>
</evidence>
<evidence type="ECO:0000256" key="1">
    <source>
        <dbReference type="SAM" id="MobiDB-lite"/>
    </source>
</evidence>
<dbReference type="Proteomes" id="UP001596337">
    <property type="component" value="Unassembled WGS sequence"/>
</dbReference>
<dbReference type="RefSeq" id="WP_345400164.1">
    <property type="nucleotide sequence ID" value="NZ_BAABLA010000097.1"/>
</dbReference>
<proteinExistence type="predicted"/>
<evidence type="ECO:0008006" key="4">
    <source>
        <dbReference type="Google" id="ProtNLM"/>
    </source>
</evidence>
<evidence type="ECO:0000313" key="2">
    <source>
        <dbReference type="EMBL" id="MFC6871164.1"/>
    </source>
</evidence>
<dbReference type="EMBL" id="JBHSXX010000001">
    <property type="protein sequence ID" value="MFC6871164.1"/>
    <property type="molecule type" value="Genomic_DNA"/>
</dbReference>
<name>A0ABW2C9F9_9PSEU</name>
<organism evidence="2 3">
    <name type="scientific">Haloechinothrix salitolerans</name>
    <dbReference type="NCBI Taxonomy" id="926830"/>
    <lineage>
        <taxon>Bacteria</taxon>
        <taxon>Bacillati</taxon>
        <taxon>Actinomycetota</taxon>
        <taxon>Actinomycetes</taxon>
        <taxon>Pseudonocardiales</taxon>
        <taxon>Pseudonocardiaceae</taxon>
        <taxon>Haloechinothrix</taxon>
    </lineage>
</organism>
<dbReference type="PROSITE" id="PS51257">
    <property type="entry name" value="PROKAR_LIPOPROTEIN"/>
    <property type="match status" value="1"/>
</dbReference>